<feature type="compositionally biased region" description="Basic and acidic residues" evidence="1">
    <location>
        <begin position="106"/>
        <end position="132"/>
    </location>
</feature>
<feature type="compositionally biased region" description="Basic and acidic residues" evidence="1">
    <location>
        <begin position="158"/>
        <end position="167"/>
    </location>
</feature>
<feature type="region of interest" description="Disordered" evidence="1">
    <location>
        <begin position="1"/>
        <end position="181"/>
    </location>
</feature>
<accession>A0A6H0Y1I8</accession>
<organism evidence="2 3">
    <name type="scientific">Peltaster fructicola</name>
    <dbReference type="NCBI Taxonomy" id="286661"/>
    <lineage>
        <taxon>Eukaryota</taxon>
        <taxon>Fungi</taxon>
        <taxon>Dikarya</taxon>
        <taxon>Ascomycota</taxon>
        <taxon>Pezizomycotina</taxon>
        <taxon>Dothideomycetes</taxon>
        <taxon>Dothideomycetes incertae sedis</taxon>
        <taxon>Peltaster</taxon>
    </lineage>
</organism>
<protein>
    <submittedName>
        <fullName evidence="2">Uncharacterized protein</fullName>
    </submittedName>
</protein>
<proteinExistence type="predicted"/>
<name>A0A6H0Y1I8_9PEZI</name>
<dbReference type="AlphaFoldDB" id="A0A6H0Y1I8"/>
<feature type="compositionally biased region" description="Basic and acidic residues" evidence="1">
    <location>
        <begin position="65"/>
        <end position="78"/>
    </location>
</feature>
<reference evidence="2 3" key="1">
    <citation type="journal article" date="2016" name="Sci. Rep.">
        <title>Peltaster fructicola genome reveals evolution from an invasive phytopathogen to an ectophytic parasite.</title>
        <authorList>
            <person name="Xu C."/>
            <person name="Chen H."/>
            <person name="Gleason M.L."/>
            <person name="Xu J.R."/>
            <person name="Liu H."/>
            <person name="Zhang R."/>
            <person name="Sun G."/>
        </authorList>
    </citation>
    <scope>NUCLEOTIDE SEQUENCE [LARGE SCALE GENOMIC DNA]</scope>
    <source>
        <strain evidence="2 3">LNHT1506</strain>
    </source>
</reference>
<sequence length="181" mass="20524">MSGLSIGSSSSKAGLFVRTKDERSRDVKDSGKRTSYEMEPRKRERRDSVIPKAASPTDLKSASRGSDRGSSSKHDRIQSSKQDPTSKTVPKDVGRSSPGERRHRSEKPDSEHDRTDGAKHDRMSNADPREDTGTSTSERRRRTEKPQIEQPQRKRRPSERNDRRSPAEPKTSSFFGSIFRR</sequence>
<dbReference type="Proteomes" id="UP000503462">
    <property type="component" value="Chromosome 4"/>
</dbReference>
<evidence type="ECO:0000313" key="2">
    <source>
        <dbReference type="EMBL" id="QIX00874.1"/>
    </source>
</evidence>
<evidence type="ECO:0000313" key="3">
    <source>
        <dbReference type="Proteomes" id="UP000503462"/>
    </source>
</evidence>
<gene>
    <name evidence="2" type="ORF">AMS68_006391</name>
</gene>
<evidence type="ECO:0000256" key="1">
    <source>
        <dbReference type="SAM" id="MobiDB-lite"/>
    </source>
</evidence>
<dbReference type="EMBL" id="CP051142">
    <property type="protein sequence ID" value="QIX00874.1"/>
    <property type="molecule type" value="Genomic_DNA"/>
</dbReference>
<feature type="compositionally biased region" description="Basic and acidic residues" evidence="1">
    <location>
        <begin position="18"/>
        <end position="49"/>
    </location>
</feature>
<feature type="compositionally biased region" description="Low complexity" evidence="1">
    <location>
        <begin position="1"/>
        <end position="11"/>
    </location>
</feature>
<keyword evidence="3" id="KW-1185">Reference proteome</keyword>
<feature type="compositionally biased region" description="Basic and acidic residues" evidence="1">
    <location>
        <begin position="89"/>
        <end position="100"/>
    </location>
</feature>
<feature type="compositionally biased region" description="Polar residues" evidence="1">
    <location>
        <begin position="79"/>
        <end position="88"/>
    </location>
</feature>